<dbReference type="InterPro" id="IPR001130">
    <property type="entry name" value="TatD-like"/>
</dbReference>
<dbReference type="GO" id="GO:0016788">
    <property type="term" value="F:hydrolase activity, acting on ester bonds"/>
    <property type="evidence" value="ECO:0007669"/>
    <property type="project" value="InterPro"/>
</dbReference>
<feature type="binding site" evidence="3">
    <location>
        <position position="129"/>
    </location>
    <ligand>
        <name>a divalent metal cation</name>
        <dbReference type="ChEBI" id="CHEBI:60240"/>
        <label>2</label>
    </ligand>
</feature>
<feature type="binding site" evidence="3">
    <location>
        <position position="153"/>
    </location>
    <ligand>
        <name>a divalent metal cation</name>
        <dbReference type="ChEBI" id="CHEBI:60240"/>
        <label>2</label>
    </ligand>
</feature>
<reference evidence="4" key="1">
    <citation type="submission" date="2019-08" db="EMBL/GenBank/DDBJ databases">
        <title>Genomic characterization of a novel candidate phylum (ARYD3) from a high temperature, high salinity tertiary oil reservoir in north central Oklahoma, USA.</title>
        <authorList>
            <person name="Youssef N.H."/>
            <person name="Yadav A."/>
            <person name="Elshahed M.S."/>
        </authorList>
    </citation>
    <scope>NUCLEOTIDE SEQUENCE [LARGE SCALE GENOMIC DNA]</scope>
    <source>
        <strain evidence="4">ARYD3</strain>
    </source>
</reference>
<evidence type="ECO:0000313" key="5">
    <source>
        <dbReference type="Proteomes" id="UP000324143"/>
    </source>
</evidence>
<keyword evidence="1 3" id="KW-0479">Metal-binding</keyword>
<feature type="binding site" evidence="3">
    <location>
        <position position="93"/>
    </location>
    <ligand>
        <name>a divalent metal cation</name>
        <dbReference type="ChEBI" id="CHEBI:60240"/>
        <label>1</label>
    </ligand>
</feature>
<feature type="binding site" evidence="3">
    <location>
        <position position="10"/>
    </location>
    <ligand>
        <name>a divalent metal cation</name>
        <dbReference type="ChEBI" id="CHEBI:60240"/>
        <label>1</label>
    </ligand>
</feature>
<dbReference type="CDD" id="cd01310">
    <property type="entry name" value="TatD_DNAse"/>
    <property type="match status" value="1"/>
</dbReference>
<dbReference type="FunFam" id="3.20.20.140:FF:000005">
    <property type="entry name" value="TatD family hydrolase"/>
    <property type="match status" value="1"/>
</dbReference>
<dbReference type="PANTHER" id="PTHR46124:SF2">
    <property type="entry name" value="D-AMINOACYL-TRNA DEACYLASE"/>
    <property type="match status" value="1"/>
</dbReference>
<protein>
    <submittedName>
        <fullName evidence="4">TatD family deoxyribonuclease</fullName>
    </submittedName>
</protein>
<sequence length="256" mass="30114">MENLYDSHVHINLNQYDKNREKIIKMCENKLDFMINIGIDEKSSEQSIAYSFQYDFIYATVGVHPTNIKEYTDKLEKRLFKMGKEEKVVAIGEIGLDYHWMKDPKDYQKEIFRRQMEIARKLNKPVVIHSREAQDDTFKILEEFSNEVYGVMHTYAGDIETMKKLKNMGYYFSFSGPVTFKGKRSDYTRKVVKNTPIERILIETDSPFLAPQPMRGKVNVPTNVEYVFEKIAEIKNMSKEKALFILRNNAKEIFGI</sequence>
<dbReference type="AlphaFoldDB" id="A0A5D0MFF8"/>
<dbReference type="Pfam" id="PF01026">
    <property type="entry name" value="TatD_DNase"/>
    <property type="match status" value="1"/>
</dbReference>
<dbReference type="SUPFAM" id="SSF51556">
    <property type="entry name" value="Metallo-dependent hydrolases"/>
    <property type="match status" value="1"/>
</dbReference>
<dbReference type="GO" id="GO:0046872">
    <property type="term" value="F:metal ion binding"/>
    <property type="evidence" value="ECO:0007669"/>
    <property type="project" value="UniProtKB-KW"/>
</dbReference>
<dbReference type="InterPro" id="IPR032466">
    <property type="entry name" value="Metal_Hydrolase"/>
</dbReference>
<dbReference type="EMBL" id="VSIX01000029">
    <property type="protein sequence ID" value="TYB31766.1"/>
    <property type="molecule type" value="Genomic_DNA"/>
</dbReference>
<evidence type="ECO:0000256" key="2">
    <source>
        <dbReference type="ARBA" id="ARBA00022801"/>
    </source>
</evidence>
<proteinExistence type="predicted"/>
<evidence type="ECO:0000256" key="3">
    <source>
        <dbReference type="PIRSR" id="PIRSR005902-1"/>
    </source>
</evidence>
<evidence type="ECO:0000256" key="1">
    <source>
        <dbReference type="ARBA" id="ARBA00022723"/>
    </source>
</evidence>
<dbReference type="InterPro" id="IPR018228">
    <property type="entry name" value="DNase_TatD-rel_CS"/>
</dbReference>
<dbReference type="NCBIfam" id="TIGR00010">
    <property type="entry name" value="YchF/TatD family DNA exonuclease"/>
    <property type="match status" value="1"/>
</dbReference>
<dbReference type="PROSITE" id="PS01091">
    <property type="entry name" value="TATD_3"/>
    <property type="match status" value="1"/>
</dbReference>
<feature type="binding site" evidence="3">
    <location>
        <position position="8"/>
    </location>
    <ligand>
        <name>a divalent metal cation</name>
        <dbReference type="ChEBI" id="CHEBI:60240"/>
        <label>1</label>
    </ligand>
</feature>
<dbReference type="Proteomes" id="UP000324143">
    <property type="component" value="Unassembled WGS sequence"/>
</dbReference>
<dbReference type="InterPro" id="IPR015991">
    <property type="entry name" value="TatD/YcfH-like"/>
</dbReference>
<keyword evidence="2" id="KW-0378">Hydrolase</keyword>
<dbReference type="PIRSF" id="PIRSF005902">
    <property type="entry name" value="DNase_TatD"/>
    <property type="match status" value="1"/>
</dbReference>
<dbReference type="GO" id="GO:0004536">
    <property type="term" value="F:DNA nuclease activity"/>
    <property type="evidence" value="ECO:0007669"/>
    <property type="project" value="InterPro"/>
</dbReference>
<dbReference type="PROSITE" id="PS01137">
    <property type="entry name" value="TATD_1"/>
    <property type="match status" value="1"/>
</dbReference>
<dbReference type="PANTHER" id="PTHR46124">
    <property type="entry name" value="D-AMINOACYL-TRNA DEACYLASE"/>
    <property type="match status" value="1"/>
</dbReference>
<accession>A0A5D0MFF8</accession>
<dbReference type="PROSITE" id="PS01090">
    <property type="entry name" value="TATD_2"/>
    <property type="match status" value="1"/>
</dbReference>
<organism evidence="4 5">
    <name type="scientific">Candidatus Mcinerneyibacterium aminivorans</name>
    <dbReference type="NCBI Taxonomy" id="2703815"/>
    <lineage>
        <taxon>Bacteria</taxon>
        <taxon>Candidatus Macinerneyibacteriota</taxon>
        <taxon>Candidatus Mcinerneyibacteria</taxon>
        <taxon>Candidatus Mcinerneyibacteriales</taxon>
        <taxon>Candidatus Mcinerneyibacteriaceae</taxon>
        <taxon>Candidatus Mcinerneyibacterium</taxon>
    </lineage>
</organism>
<evidence type="ECO:0000313" key="4">
    <source>
        <dbReference type="EMBL" id="TYB31766.1"/>
    </source>
</evidence>
<keyword evidence="5" id="KW-1185">Reference proteome</keyword>
<dbReference type="GO" id="GO:0005829">
    <property type="term" value="C:cytosol"/>
    <property type="evidence" value="ECO:0007669"/>
    <property type="project" value="TreeGrafter"/>
</dbReference>
<feature type="binding site" evidence="3">
    <location>
        <position position="205"/>
    </location>
    <ligand>
        <name>a divalent metal cation</name>
        <dbReference type="ChEBI" id="CHEBI:60240"/>
        <label>1</label>
    </ligand>
</feature>
<dbReference type="Gene3D" id="3.20.20.140">
    <property type="entry name" value="Metal-dependent hydrolases"/>
    <property type="match status" value="1"/>
</dbReference>
<comment type="caution">
    <text evidence="4">The sequence shown here is derived from an EMBL/GenBank/DDBJ whole genome shotgun (WGS) entry which is preliminary data.</text>
</comment>
<gene>
    <name evidence="4" type="ORF">FXF47_02530</name>
</gene>
<name>A0A5D0MFF8_9BACT</name>